<sequence>MVMGFYAHSITENASLSDIEVSLNFWAKDLIAEESQKMHLNILESRAILFDTMPEMHQALLRGELDMIIAPPLEIVREFKRDELKDGFTGMLAGNQPDNLYLVVRGDKNISGIKDLAGKRMLLPEDDELAEVFVDSLFLKQFRANYKTKLTSVQKQKKGSRILLDIYFNQADAGVIYRNAYDVMVELNPDIARTVLVLEKLPIKNKNFSYFVKGYPFSVELSKMVITAFKHSVRAKQILDVFRTPELDHCSINELDFYEEFYADYLRLKKGVKP</sequence>
<dbReference type="Gene3D" id="3.40.190.10">
    <property type="entry name" value="Periplasmic binding protein-like II"/>
    <property type="match status" value="1"/>
</dbReference>
<evidence type="ECO:0000313" key="2">
    <source>
        <dbReference type="Proteomes" id="UP000078476"/>
    </source>
</evidence>
<organism evidence="1 2">
    <name type="scientific">Methylomonas lenta</name>
    <dbReference type="NCBI Taxonomy" id="980561"/>
    <lineage>
        <taxon>Bacteria</taxon>
        <taxon>Pseudomonadati</taxon>
        <taxon>Pseudomonadota</taxon>
        <taxon>Gammaproteobacteria</taxon>
        <taxon>Methylococcales</taxon>
        <taxon>Methylococcaceae</taxon>
        <taxon>Methylomonas</taxon>
    </lineage>
</organism>
<dbReference type="SUPFAM" id="SSF53850">
    <property type="entry name" value="Periplasmic binding protein-like II"/>
    <property type="match status" value="1"/>
</dbReference>
<dbReference type="EMBL" id="LUUI01000085">
    <property type="protein sequence ID" value="OAI17847.1"/>
    <property type="molecule type" value="Genomic_DNA"/>
</dbReference>
<gene>
    <name evidence="1" type="ORF">A1359_05595</name>
</gene>
<evidence type="ECO:0000313" key="1">
    <source>
        <dbReference type="EMBL" id="OAI17847.1"/>
    </source>
</evidence>
<comment type="caution">
    <text evidence="1">The sequence shown here is derived from an EMBL/GenBank/DDBJ whole genome shotgun (WGS) entry which is preliminary data.</text>
</comment>
<dbReference type="Pfam" id="PF12974">
    <property type="entry name" value="Phosphonate-bd"/>
    <property type="match status" value="1"/>
</dbReference>
<dbReference type="Proteomes" id="UP000078476">
    <property type="component" value="Unassembled WGS sequence"/>
</dbReference>
<keyword evidence="2" id="KW-1185">Reference proteome</keyword>
<reference evidence="1 2" key="1">
    <citation type="submission" date="2016-03" db="EMBL/GenBank/DDBJ databases">
        <authorList>
            <person name="Ploux O."/>
        </authorList>
    </citation>
    <scope>NUCLEOTIDE SEQUENCE [LARGE SCALE GENOMIC DNA]</scope>
    <source>
        <strain evidence="1 2">R-45370</strain>
    </source>
</reference>
<proteinExistence type="predicted"/>
<accession>A0A177NIN8</accession>
<dbReference type="AlphaFoldDB" id="A0A177NIN8"/>
<evidence type="ECO:0008006" key="3">
    <source>
        <dbReference type="Google" id="ProtNLM"/>
    </source>
</evidence>
<dbReference type="STRING" id="980561.A1359_05595"/>
<protein>
    <recommendedName>
        <fullName evidence="3">Phosphate ABC transporter substrate-binding protein</fullName>
    </recommendedName>
</protein>
<name>A0A177NIN8_9GAMM</name>